<dbReference type="InterPro" id="IPR007213">
    <property type="entry name" value="Ppm1/Ppm2/Tcmp"/>
</dbReference>
<evidence type="ECO:0000313" key="5">
    <source>
        <dbReference type="EMBL" id="GGA71695.1"/>
    </source>
</evidence>
<dbReference type="PANTHER" id="PTHR43619:SF2">
    <property type="entry name" value="S-ADENOSYL-L-METHIONINE-DEPENDENT METHYLTRANSFERASES SUPERFAMILY PROTEIN"/>
    <property type="match status" value="1"/>
</dbReference>
<evidence type="ECO:0000313" key="6">
    <source>
        <dbReference type="Proteomes" id="UP000648801"/>
    </source>
</evidence>
<comment type="similarity">
    <text evidence="1 4">Belongs to the UPF0677 family.</text>
</comment>
<evidence type="ECO:0000256" key="4">
    <source>
        <dbReference type="RuleBase" id="RU362030"/>
    </source>
</evidence>
<comment type="function">
    <text evidence="4">Exhibits S-adenosyl-L-methionine-dependent methyltransferase activity.</text>
</comment>
<dbReference type="SUPFAM" id="SSF53335">
    <property type="entry name" value="S-adenosyl-L-methionine-dependent methyltransferases"/>
    <property type="match status" value="1"/>
</dbReference>
<dbReference type="Pfam" id="PF04072">
    <property type="entry name" value="LCM"/>
    <property type="match status" value="1"/>
</dbReference>
<accession>A0A916W6N5</accession>
<dbReference type="Gene3D" id="3.40.50.150">
    <property type="entry name" value="Vaccinia Virus protein VP39"/>
    <property type="match status" value="1"/>
</dbReference>
<protein>
    <recommendedName>
        <fullName evidence="4">S-adenosyl-L-methionine-dependent methyltransferase</fullName>
        <ecNumber evidence="4">2.1.1.-</ecNumber>
    </recommendedName>
</protein>
<reference evidence="5" key="2">
    <citation type="submission" date="2020-09" db="EMBL/GenBank/DDBJ databases">
        <authorList>
            <person name="Sun Q."/>
            <person name="Zhou Y."/>
        </authorList>
    </citation>
    <scope>NUCLEOTIDE SEQUENCE</scope>
    <source>
        <strain evidence="5">CGMCC 1.15447</strain>
    </source>
</reference>
<gene>
    <name evidence="5" type="ORF">GCM10011507_24130</name>
</gene>
<sequence>MVARSRYAEDNLARAVADGVEQYVLLGAGLDTFAHRNHFPALHVFEVDHPATQEWKRELLAASSLPEPDRHTYVPVNFESQTLAEQLAGAGFNVARPAFFSWLGVVPYLTLEAFRSTIGFVSSLPVGTGLALDYSLPRHALSPLERLGFDSLASRVQLAGEPFQLFFTPEEIAHELRGFSSIEDLGSAELNARFFTGRPDALRLMGTAGRMLSAWR</sequence>
<organism evidence="5 6">
    <name type="scientific">Edaphobacter acidisoli</name>
    <dbReference type="NCBI Taxonomy" id="2040573"/>
    <lineage>
        <taxon>Bacteria</taxon>
        <taxon>Pseudomonadati</taxon>
        <taxon>Acidobacteriota</taxon>
        <taxon>Terriglobia</taxon>
        <taxon>Terriglobales</taxon>
        <taxon>Acidobacteriaceae</taxon>
        <taxon>Edaphobacter</taxon>
    </lineage>
</organism>
<dbReference type="PANTHER" id="PTHR43619">
    <property type="entry name" value="S-ADENOSYL-L-METHIONINE-DEPENDENT METHYLTRANSFERASE YKTD-RELATED"/>
    <property type="match status" value="1"/>
</dbReference>
<keyword evidence="3" id="KW-0808">Transferase</keyword>
<name>A0A916W6N5_9BACT</name>
<keyword evidence="2 4" id="KW-0489">Methyltransferase</keyword>
<dbReference type="InterPro" id="IPR011610">
    <property type="entry name" value="SAM_mthyl_Trfase_ML2640-like"/>
</dbReference>
<keyword evidence="4" id="KW-0949">S-adenosyl-L-methionine</keyword>
<dbReference type="GO" id="GO:0032259">
    <property type="term" value="P:methylation"/>
    <property type="evidence" value="ECO:0007669"/>
    <property type="project" value="UniProtKB-KW"/>
</dbReference>
<dbReference type="InterPro" id="IPR029063">
    <property type="entry name" value="SAM-dependent_MTases_sf"/>
</dbReference>
<dbReference type="NCBIfam" id="TIGR00027">
    <property type="entry name" value="mthyl_TIGR00027"/>
    <property type="match status" value="1"/>
</dbReference>
<dbReference type="AlphaFoldDB" id="A0A916W6N5"/>
<comment type="caution">
    <text evidence="5">The sequence shown here is derived from an EMBL/GenBank/DDBJ whole genome shotgun (WGS) entry which is preliminary data.</text>
</comment>
<evidence type="ECO:0000256" key="1">
    <source>
        <dbReference type="ARBA" id="ARBA00008138"/>
    </source>
</evidence>
<reference evidence="5" key="1">
    <citation type="journal article" date="2014" name="Int. J. Syst. Evol. Microbiol.">
        <title>Complete genome sequence of Corynebacterium casei LMG S-19264T (=DSM 44701T), isolated from a smear-ripened cheese.</title>
        <authorList>
            <consortium name="US DOE Joint Genome Institute (JGI-PGF)"/>
            <person name="Walter F."/>
            <person name="Albersmeier A."/>
            <person name="Kalinowski J."/>
            <person name="Ruckert C."/>
        </authorList>
    </citation>
    <scope>NUCLEOTIDE SEQUENCE</scope>
    <source>
        <strain evidence="5">CGMCC 1.15447</strain>
    </source>
</reference>
<evidence type="ECO:0000256" key="3">
    <source>
        <dbReference type="ARBA" id="ARBA00022679"/>
    </source>
</evidence>
<keyword evidence="6" id="KW-1185">Reference proteome</keyword>
<dbReference type="Proteomes" id="UP000648801">
    <property type="component" value="Unassembled WGS sequence"/>
</dbReference>
<dbReference type="EC" id="2.1.1.-" evidence="4"/>
<proteinExistence type="inferred from homology"/>
<evidence type="ECO:0000256" key="2">
    <source>
        <dbReference type="ARBA" id="ARBA00022603"/>
    </source>
</evidence>
<dbReference type="GO" id="GO:0008168">
    <property type="term" value="F:methyltransferase activity"/>
    <property type="evidence" value="ECO:0007669"/>
    <property type="project" value="UniProtKB-UniRule"/>
</dbReference>
<dbReference type="EMBL" id="BMJB01000001">
    <property type="protein sequence ID" value="GGA71695.1"/>
    <property type="molecule type" value="Genomic_DNA"/>
</dbReference>